<dbReference type="EMBL" id="CP116968">
    <property type="protein sequence ID" value="WNM62086.1"/>
    <property type="molecule type" value="Genomic_DNA"/>
</dbReference>
<reference evidence="1 2" key="1">
    <citation type="submission" date="2023-01" db="EMBL/GenBank/DDBJ databases">
        <title>Cultivation and genomic characterization of new, ubiquitous marine nitrite-oxidizing bacteria from the Nitrospirales.</title>
        <authorList>
            <person name="Mueller A.J."/>
            <person name="Daebeler A."/>
            <person name="Herbold C.W."/>
            <person name="Kirkegaard R.H."/>
            <person name="Daims H."/>
        </authorList>
    </citation>
    <scope>NUCLEOTIDE SEQUENCE [LARGE SCALE GENOMIC DNA]</scope>
    <source>
        <strain evidence="1 2">DK</strain>
    </source>
</reference>
<name>A0AA96K0H6_9BACT</name>
<dbReference type="Proteomes" id="UP001302494">
    <property type="component" value="Chromosome"/>
</dbReference>
<keyword evidence="2" id="KW-1185">Reference proteome</keyword>
<dbReference type="KEGG" id="nneo:PQG83_20455"/>
<evidence type="ECO:0000313" key="2">
    <source>
        <dbReference type="Proteomes" id="UP001302494"/>
    </source>
</evidence>
<protein>
    <submittedName>
        <fullName evidence="1">Uncharacterized protein</fullName>
    </submittedName>
</protein>
<dbReference type="RefSeq" id="WP_312745066.1">
    <property type="nucleotide sequence ID" value="NZ_CP116968.1"/>
</dbReference>
<proteinExistence type="predicted"/>
<gene>
    <name evidence="1" type="ORF">PQG83_20455</name>
</gene>
<sequence length="74" mass="8277">MSTSSELMYAILAMDAYNRGYDPGMVLTGSQIGRATIPPIQPRNFVFPGLIQKTQLLTKPPAFMRWRMSGMARP</sequence>
<evidence type="ECO:0000313" key="1">
    <source>
        <dbReference type="EMBL" id="WNM62086.1"/>
    </source>
</evidence>
<dbReference type="AlphaFoldDB" id="A0AA96K0H6"/>
<accession>A0AA96K0H6</accession>
<organism evidence="1 2">
    <name type="scientific">Candidatus Nitrospira neomarina</name>
    <dbReference type="NCBI Taxonomy" id="3020899"/>
    <lineage>
        <taxon>Bacteria</taxon>
        <taxon>Pseudomonadati</taxon>
        <taxon>Nitrospirota</taxon>
        <taxon>Nitrospiria</taxon>
        <taxon>Nitrospirales</taxon>
        <taxon>Nitrospiraceae</taxon>
        <taxon>Nitrospira</taxon>
    </lineage>
</organism>